<proteinExistence type="predicted"/>
<comment type="caution">
    <text evidence="1">The sequence shown here is derived from an EMBL/GenBank/DDBJ whole genome shotgun (WGS) entry which is preliminary data.</text>
</comment>
<evidence type="ECO:0008006" key="3">
    <source>
        <dbReference type="Google" id="ProtNLM"/>
    </source>
</evidence>
<protein>
    <recommendedName>
        <fullName evidence="3">S-layer protein C-terminal domain-containing protein</fullName>
    </recommendedName>
</protein>
<evidence type="ECO:0000313" key="2">
    <source>
        <dbReference type="Proteomes" id="UP000179113"/>
    </source>
</evidence>
<sequence length="779" mass="85601">MKSLKVKNFIKKVLAVTAGFGFIGMTLSGAVASGLGNLNDFQHSPIVVGDKALAEDTVGALDIANSLNLRVLTPAQPVIGRPSEATEASFSEPNDMLEVGENLSSVKESFTDSDFAGLQSGIISTGRGKTNYNQFLKFENSDGVVLHEEDENDNVKDYLRFQEGELIFEYLLQFGDGLESNIEDNHLEDLEDEQLNILGTLFDAVNVEVDGDDITVELYAGDIHDTLEEGETRTYELDGKTYEVYAMIVSDSKESAKLMVNGAITKELQKGETDYVNDVKIGIREVMPNEAEEDSGGDIVEFYLGVDKVIFTDDYTDDQYENNVEVNEEDIEDGSVKITGTKNGEKFTIHSISYKLEADGIDGNIHIAPGHRLSEYLDEKGGLLHSAWDISYDGLRSKGSTDIVFDAKNDESYRLKFVNSLNNEYSLDFITNKNDDFKYGDDDHNLVFSEDTAIEKRDAFILTNKDNEKGTTYVLTYESIDMDDKEIRIKDKSSGNSLEPLYTGTPGVDAEGTMNIGGNSYDFTVDADGNLNVDLNNDGDISADQVKIVVKGGGILSLDSDLSDGTADLKLTTLAKQFDSNEDDEILEIQISQLANEEVDIDINGIDLEEVQDDVEEGLSPYGVKVHLEDENNEPNEVTLNYPSGQTEAQVFITTKAKELSPAPKLPVRAVLASEWNGKGKAIILGGPCANPISAEILGISEKAGECTEEFEKRYAKSGQAIVKYMEYHGDIVMVVAGFRAEDTYRASQWVANDLPENFRDTLLDTSKSVVSVVNEPQP</sequence>
<dbReference type="AlphaFoldDB" id="A0A1F4WG05"/>
<name>A0A1F4WG05_UNCKA</name>
<reference evidence="1 2" key="1">
    <citation type="journal article" date="2016" name="Nat. Commun.">
        <title>Thousands of microbial genomes shed light on interconnected biogeochemical processes in an aquifer system.</title>
        <authorList>
            <person name="Anantharaman K."/>
            <person name="Brown C.T."/>
            <person name="Hug L.A."/>
            <person name="Sharon I."/>
            <person name="Castelle C.J."/>
            <person name="Probst A.J."/>
            <person name="Thomas B.C."/>
            <person name="Singh A."/>
            <person name="Wilkins M.J."/>
            <person name="Karaoz U."/>
            <person name="Brodie E.L."/>
            <person name="Williams K.H."/>
            <person name="Hubbard S.S."/>
            <person name="Banfield J.F."/>
        </authorList>
    </citation>
    <scope>NUCLEOTIDE SEQUENCE [LARGE SCALE GENOMIC DNA]</scope>
</reference>
<dbReference type="EMBL" id="MEWA01000049">
    <property type="protein sequence ID" value="OGC68331.1"/>
    <property type="molecule type" value="Genomic_DNA"/>
</dbReference>
<organism evidence="1 2">
    <name type="scientific">candidate division WWE3 bacterium RIFOXYC1_FULL_39_7</name>
    <dbReference type="NCBI Taxonomy" id="1802643"/>
    <lineage>
        <taxon>Bacteria</taxon>
        <taxon>Katanobacteria</taxon>
    </lineage>
</organism>
<dbReference type="Proteomes" id="UP000179113">
    <property type="component" value="Unassembled WGS sequence"/>
</dbReference>
<evidence type="ECO:0000313" key="1">
    <source>
        <dbReference type="EMBL" id="OGC68331.1"/>
    </source>
</evidence>
<gene>
    <name evidence="1" type="ORF">A2415_04585</name>
</gene>
<accession>A0A1F4WG05</accession>